<dbReference type="OMA" id="PYAYYMD"/>
<evidence type="ECO:0000256" key="11">
    <source>
        <dbReference type="ARBA" id="ARBA00023242"/>
    </source>
</evidence>
<dbReference type="SUPFAM" id="SSF57850">
    <property type="entry name" value="RING/U-box"/>
    <property type="match status" value="3"/>
</dbReference>
<keyword evidence="9" id="KW-0833">Ubl conjugation pathway</keyword>
<dbReference type="Gene3D" id="1.20.120.1750">
    <property type="match status" value="1"/>
</dbReference>
<dbReference type="InParanoid" id="A0A7M7HEL8"/>
<accession>A0A7M7HEL8</accession>
<dbReference type="Pfam" id="PF26000">
    <property type="entry name" value="UBA_ARIH2_N"/>
    <property type="match status" value="1"/>
</dbReference>
<evidence type="ECO:0000256" key="4">
    <source>
        <dbReference type="ARBA" id="ARBA00012251"/>
    </source>
</evidence>
<keyword evidence="7" id="KW-0677">Repeat</keyword>
<keyword evidence="6" id="KW-0479">Metal-binding</keyword>
<comment type="catalytic activity">
    <reaction evidence="1">
        <text>[E2 ubiquitin-conjugating enzyme]-S-ubiquitinyl-L-cysteine + [acceptor protein]-L-lysine = [E2 ubiquitin-conjugating enzyme]-L-cysteine + [acceptor protein]-N(6)-ubiquitinyl-L-lysine.</text>
        <dbReference type="EC" id="2.3.2.31"/>
    </reaction>
</comment>
<dbReference type="PROSITE" id="PS50089">
    <property type="entry name" value="ZF_RING_2"/>
    <property type="match status" value="1"/>
</dbReference>
<comment type="similarity">
    <text evidence="3">Belongs to the RBR family. Ariadne subfamily.</text>
</comment>
<dbReference type="InterPro" id="IPR017907">
    <property type="entry name" value="Znf_RING_CS"/>
</dbReference>
<feature type="domain" description="RING-type" evidence="15">
    <location>
        <begin position="131"/>
        <end position="340"/>
    </location>
</feature>
<dbReference type="GO" id="GO:0005737">
    <property type="term" value="C:cytoplasm"/>
    <property type="evidence" value="ECO:0000318"/>
    <property type="project" value="GO_Central"/>
</dbReference>
<dbReference type="FunFam" id="1.20.120.1750:FF:000004">
    <property type="entry name" value="RBR-type E3 ubiquitin transferase"/>
    <property type="match status" value="1"/>
</dbReference>
<reference evidence="16" key="2">
    <citation type="submission" date="2021-01" db="UniProtKB">
        <authorList>
            <consortium name="EnsemblMetazoa"/>
        </authorList>
    </citation>
    <scope>IDENTIFICATION</scope>
</reference>
<evidence type="ECO:0000259" key="15">
    <source>
        <dbReference type="PROSITE" id="PS51873"/>
    </source>
</evidence>
<dbReference type="PROSITE" id="PS51873">
    <property type="entry name" value="TRIAD"/>
    <property type="match status" value="1"/>
</dbReference>
<evidence type="ECO:0000256" key="6">
    <source>
        <dbReference type="ARBA" id="ARBA00022723"/>
    </source>
</evidence>
<dbReference type="InterPro" id="IPR031127">
    <property type="entry name" value="E3_UB_ligase_RBR"/>
</dbReference>
<dbReference type="FunCoup" id="A0A7M7HEL8">
    <property type="interactions" value="1785"/>
</dbReference>
<evidence type="ECO:0000256" key="13">
    <source>
        <dbReference type="SAM" id="Coils"/>
    </source>
</evidence>
<feature type="domain" description="RING-type" evidence="14">
    <location>
        <begin position="296"/>
        <end position="336"/>
    </location>
</feature>
<organism evidence="16 17">
    <name type="scientific">Strongylocentrotus purpuratus</name>
    <name type="common">Purple sea urchin</name>
    <dbReference type="NCBI Taxonomy" id="7668"/>
    <lineage>
        <taxon>Eukaryota</taxon>
        <taxon>Metazoa</taxon>
        <taxon>Echinodermata</taxon>
        <taxon>Eleutherozoa</taxon>
        <taxon>Echinozoa</taxon>
        <taxon>Echinoidea</taxon>
        <taxon>Euechinoidea</taxon>
        <taxon>Echinacea</taxon>
        <taxon>Camarodonta</taxon>
        <taxon>Echinidea</taxon>
        <taxon>Strongylocentrotidae</taxon>
        <taxon>Strongylocentrotus</taxon>
    </lineage>
</organism>
<dbReference type="Proteomes" id="UP000007110">
    <property type="component" value="Unassembled WGS sequence"/>
</dbReference>
<dbReference type="CDD" id="cd20344">
    <property type="entry name" value="BRcat_RBR_TRIAD1"/>
    <property type="match status" value="1"/>
</dbReference>
<evidence type="ECO:0000256" key="2">
    <source>
        <dbReference type="ARBA" id="ARBA00004123"/>
    </source>
</evidence>
<dbReference type="InterPro" id="IPR044066">
    <property type="entry name" value="TRIAD_supradom"/>
</dbReference>
<dbReference type="OrthoDB" id="10009520at2759"/>
<keyword evidence="10" id="KW-0862">Zinc</keyword>
<protein>
    <recommendedName>
        <fullName evidence="4">RBR-type E3 ubiquitin transferase</fullName>
        <ecNumber evidence="4">2.3.2.31</ecNumber>
    </recommendedName>
</protein>
<dbReference type="GeneID" id="589579"/>
<name>A0A7M7HEL8_STRPU</name>
<dbReference type="KEGG" id="spu:589579"/>
<dbReference type="Gene3D" id="3.30.40.10">
    <property type="entry name" value="Zinc/RING finger domain, C3HC4 (zinc finger)"/>
    <property type="match status" value="1"/>
</dbReference>
<evidence type="ECO:0000256" key="9">
    <source>
        <dbReference type="ARBA" id="ARBA00022786"/>
    </source>
</evidence>
<dbReference type="Pfam" id="PF19422">
    <property type="entry name" value="Ariadne"/>
    <property type="match status" value="1"/>
</dbReference>
<dbReference type="EnsemblMetazoa" id="XM_011664418">
    <property type="protein sequence ID" value="XP_011662720"/>
    <property type="gene ID" value="LOC589579"/>
</dbReference>
<dbReference type="AlphaFoldDB" id="A0A7M7HEL8"/>
<keyword evidence="5" id="KW-0808">Transferase</keyword>
<dbReference type="Pfam" id="PF22191">
    <property type="entry name" value="IBR_1"/>
    <property type="match status" value="1"/>
</dbReference>
<dbReference type="FunFam" id="3.30.40.10:FF:000019">
    <property type="entry name" value="RBR-type E3 ubiquitin transferase"/>
    <property type="match status" value="1"/>
</dbReference>
<dbReference type="GO" id="GO:0000151">
    <property type="term" value="C:ubiquitin ligase complex"/>
    <property type="evidence" value="ECO:0000318"/>
    <property type="project" value="GO_Central"/>
</dbReference>
<evidence type="ECO:0000256" key="1">
    <source>
        <dbReference type="ARBA" id="ARBA00001798"/>
    </source>
</evidence>
<dbReference type="InterPro" id="IPR047556">
    <property type="entry name" value="Rcat_RBR_TRIAD1"/>
</dbReference>
<dbReference type="GO" id="GO:0031624">
    <property type="term" value="F:ubiquitin conjugating enzyme binding"/>
    <property type="evidence" value="ECO:0000318"/>
    <property type="project" value="GO_Central"/>
</dbReference>
<evidence type="ECO:0000256" key="7">
    <source>
        <dbReference type="ARBA" id="ARBA00022737"/>
    </source>
</evidence>
<evidence type="ECO:0000259" key="14">
    <source>
        <dbReference type="PROSITE" id="PS50089"/>
    </source>
</evidence>
<reference evidence="17" key="1">
    <citation type="submission" date="2015-02" db="EMBL/GenBank/DDBJ databases">
        <title>Genome sequencing for Strongylocentrotus purpuratus.</title>
        <authorList>
            <person name="Murali S."/>
            <person name="Liu Y."/>
            <person name="Vee V."/>
            <person name="English A."/>
            <person name="Wang M."/>
            <person name="Skinner E."/>
            <person name="Han Y."/>
            <person name="Muzny D.M."/>
            <person name="Worley K.C."/>
            <person name="Gibbs R.A."/>
        </authorList>
    </citation>
    <scope>NUCLEOTIDE SEQUENCE</scope>
</reference>
<dbReference type="GO" id="GO:0005634">
    <property type="term" value="C:nucleus"/>
    <property type="evidence" value="ECO:0007669"/>
    <property type="project" value="UniProtKB-SubCell"/>
</dbReference>
<dbReference type="RefSeq" id="XP_011662720.1">
    <property type="nucleotide sequence ID" value="XM_011664418.2"/>
</dbReference>
<evidence type="ECO:0000256" key="12">
    <source>
        <dbReference type="PROSITE-ProRule" id="PRU00175"/>
    </source>
</evidence>
<dbReference type="InterPro" id="IPR047555">
    <property type="entry name" value="BRcat_RBR_TRIAD1"/>
</dbReference>
<dbReference type="PROSITE" id="PS00518">
    <property type="entry name" value="ZF_RING_1"/>
    <property type="match status" value="1"/>
</dbReference>
<keyword evidence="13" id="KW-0175">Coiled coil</keyword>
<dbReference type="InterPro" id="IPR001841">
    <property type="entry name" value="Znf_RING"/>
</dbReference>
<dbReference type="CDD" id="cd20360">
    <property type="entry name" value="Rcat_RBR_TRIAD1"/>
    <property type="match status" value="1"/>
</dbReference>
<dbReference type="InterPro" id="IPR013083">
    <property type="entry name" value="Znf_RING/FYVE/PHD"/>
</dbReference>
<evidence type="ECO:0000256" key="3">
    <source>
        <dbReference type="ARBA" id="ARBA00005884"/>
    </source>
</evidence>
<dbReference type="CDD" id="cd16773">
    <property type="entry name" value="RING-HC_RBR_TRIAD1"/>
    <property type="match status" value="1"/>
</dbReference>
<dbReference type="GO" id="GO:0061630">
    <property type="term" value="F:ubiquitin protein ligase activity"/>
    <property type="evidence" value="ECO:0000318"/>
    <property type="project" value="GO_Central"/>
</dbReference>
<dbReference type="SMART" id="SM00647">
    <property type="entry name" value="IBR"/>
    <property type="match status" value="2"/>
</dbReference>
<evidence type="ECO:0000256" key="10">
    <source>
        <dbReference type="ARBA" id="ARBA00022833"/>
    </source>
</evidence>
<proteinExistence type="inferred from homology"/>
<feature type="coiled-coil region" evidence="13">
    <location>
        <begin position="443"/>
        <end position="485"/>
    </location>
</feature>
<dbReference type="PANTHER" id="PTHR11685">
    <property type="entry name" value="RBR FAMILY RING FINGER AND IBR DOMAIN-CONTAINING"/>
    <property type="match status" value="1"/>
</dbReference>
<dbReference type="EC" id="2.3.2.31" evidence="4"/>
<dbReference type="GO" id="GO:0016567">
    <property type="term" value="P:protein ubiquitination"/>
    <property type="evidence" value="ECO:0007669"/>
    <property type="project" value="InterPro"/>
</dbReference>
<dbReference type="InterPro" id="IPR045840">
    <property type="entry name" value="Ariadne"/>
</dbReference>
<evidence type="ECO:0000313" key="16">
    <source>
        <dbReference type="EnsemblMetazoa" id="XP_011662720"/>
    </source>
</evidence>
<keyword evidence="11" id="KW-0539">Nucleus</keyword>
<dbReference type="Pfam" id="PF01485">
    <property type="entry name" value="IBR"/>
    <property type="match status" value="1"/>
</dbReference>
<keyword evidence="17" id="KW-1185">Reference proteome</keyword>
<comment type="subcellular location">
    <subcellularLocation>
        <location evidence="2">Nucleus</location>
    </subcellularLocation>
</comment>
<evidence type="ECO:0000256" key="5">
    <source>
        <dbReference type="ARBA" id="ARBA00022679"/>
    </source>
</evidence>
<dbReference type="CTD" id="10425"/>
<dbReference type="InterPro" id="IPR002867">
    <property type="entry name" value="IBR_dom"/>
</dbReference>
<keyword evidence="8 12" id="KW-0863">Zinc-finger</keyword>
<evidence type="ECO:0000256" key="8">
    <source>
        <dbReference type="ARBA" id="ARBA00022771"/>
    </source>
</evidence>
<dbReference type="GO" id="GO:0008270">
    <property type="term" value="F:zinc ion binding"/>
    <property type="evidence" value="ECO:0007669"/>
    <property type="project" value="UniProtKB-KW"/>
</dbReference>
<dbReference type="GO" id="GO:0006511">
    <property type="term" value="P:ubiquitin-dependent protein catabolic process"/>
    <property type="evidence" value="ECO:0000318"/>
    <property type="project" value="GO_Central"/>
</dbReference>
<sequence>MAEANDSYDEEYETDDDDDEMYDDYYDHQGMIDDPVFCEHREPDPEAFEYKCVDTDGAKNILKEEVDFACQNLKVQPRVARALLMAHHWDLAEVQKRTDQDIANILVETGILPRADKSFIAPLPQELVLPARTTCPVCTLVKTKDELRALSCGHFFCCDCWITHLSFRITDGTAIEIRCMANECHMRTPEEFVLSLLKSDIMKQKYEQFAFRDYIKSHWKFRFCPGADCSMVVHADEVKRKRVECLLCKTSWCFKCSESYHAPAGCETIKMWLTKCADDSETANYISAHTKDCPKCNICIEKNGGCNHMQCSRCKHDFCWMCLGDWKSHGSEFYECSRYKENPNIANESANVKAREALKKYLFYFERWENHSKSLRLEAQTLNKLNERIQEKVMNNMGTWIDWQYLLDAASLLAKCRYTLQYTYPYAYFMDAGPRKKLFEYQQAQLEAEIENLSWKVERAETYDRGDLENQMDVAEKRRQTLLKDFHTL</sequence>
<evidence type="ECO:0000313" key="17">
    <source>
        <dbReference type="Proteomes" id="UP000007110"/>
    </source>
</evidence>